<keyword evidence="3" id="KW-0347">Helicase</keyword>
<sequence>MCNWLNRSFPPDSSSGETAAAVPATEKRTSTAKKRRVQKKAEQEAAAAEEKDALAAKKAKLVALAADESEEDEEAATEKETPSSRFDLDNFDIIPADEESELGLRTGTDRSRKTAPSTKEKPEGASAEPVQSASEDDDDEDDPEDALDAEVLEQLEADRKSAPAVLRTVRSIGALSGGGGGDDDDDDDDAEEDSGGDDFTYDGSDDIGDVPIHALPLYSLLPAEQQKRVFEPPPEGHRLVVVATNVAETSLTIPNIRFVVDTGKVFPLSSPSALIAFRFNRFSISISILRDM</sequence>
<organism evidence="7 8">
    <name type="scientific">Dibothriocephalus latus</name>
    <name type="common">Fish tapeworm</name>
    <name type="synonym">Diphyllobothrium latum</name>
    <dbReference type="NCBI Taxonomy" id="60516"/>
    <lineage>
        <taxon>Eukaryota</taxon>
        <taxon>Metazoa</taxon>
        <taxon>Spiralia</taxon>
        <taxon>Lophotrochozoa</taxon>
        <taxon>Platyhelminthes</taxon>
        <taxon>Cestoda</taxon>
        <taxon>Eucestoda</taxon>
        <taxon>Diphyllobothriidea</taxon>
        <taxon>Diphyllobothriidae</taxon>
        <taxon>Dibothriocephalus</taxon>
    </lineage>
</organism>
<feature type="region of interest" description="Disordered" evidence="5">
    <location>
        <begin position="1"/>
        <end position="52"/>
    </location>
</feature>
<dbReference type="EMBL" id="UYRU01072435">
    <property type="protein sequence ID" value="VDN22249.1"/>
    <property type="molecule type" value="Genomic_DNA"/>
</dbReference>
<evidence type="ECO:0000256" key="4">
    <source>
        <dbReference type="ARBA" id="ARBA00022840"/>
    </source>
</evidence>
<feature type="compositionally biased region" description="Acidic residues" evidence="5">
    <location>
        <begin position="134"/>
        <end position="149"/>
    </location>
</feature>
<feature type="region of interest" description="Disordered" evidence="5">
    <location>
        <begin position="64"/>
        <end position="149"/>
    </location>
</feature>
<keyword evidence="8" id="KW-1185">Reference proteome</keyword>
<gene>
    <name evidence="7" type="ORF">DILT_LOCUS14015</name>
</gene>
<dbReference type="GO" id="GO:0000462">
    <property type="term" value="P:maturation of SSU-rRNA from tricistronic rRNA transcript (SSU-rRNA, 5.8S rRNA, LSU-rRNA)"/>
    <property type="evidence" value="ECO:0007669"/>
    <property type="project" value="TreeGrafter"/>
</dbReference>
<evidence type="ECO:0000256" key="3">
    <source>
        <dbReference type="ARBA" id="ARBA00022806"/>
    </source>
</evidence>
<evidence type="ECO:0000256" key="1">
    <source>
        <dbReference type="ARBA" id="ARBA00022741"/>
    </source>
</evidence>
<keyword evidence="4" id="KW-0067">ATP-binding</keyword>
<dbReference type="GO" id="GO:0005524">
    <property type="term" value="F:ATP binding"/>
    <property type="evidence" value="ECO:0007669"/>
    <property type="project" value="UniProtKB-KW"/>
</dbReference>
<keyword evidence="2" id="KW-0378">Hydrolase</keyword>
<dbReference type="GO" id="GO:0003723">
    <property type="term" value="F:RNA binding"/>
    <property type="evidence" value="ECO:0007669"/>
    <property type="project" value="TreeGrafter"/>
</dbReference>
<dbReference type="GO" id="GO:0016787">
    <property type="term" value="F:hydrolase activity"/>
    <property type="evidence" value="ECO:0007669"/>
    <property type="project" value="UniProtKB-KW"/>
</dbReference>
<feature type="compositionally biased region" description="Basic and acidic residues" evidence="5">
    <location>
        <begin position="107"/>
        <end position="123"/>
    </location>
</feature>
<dbReference type="InterPro" id="IPR027417">
    <property type="entry name" value="P-loop_NTPase"/>
</dbReference>
<evidence type="ECO:0000313" key="8">
    <source>
        <dbReference type="Proteomes" id="UP000281553"/>
    </source>
</evidence>
<evidence type="ECO:0000313" key="7">
    <source>
        <dbReference type="EMBL" id="VDN22249.1"/>
    </source>
</evidence>
<dbReference type="InterPro" id="IPR001650">
    <property type="entry name" value="Helicase_C-like"/>
</dbReference>
<evidence type="ECO:0000259" key="6">
    <source>
        <dbReference type="SMART" id="SM00490"/>
    </source>
</evidence>
<reference evidence="7 8" key="1">
    <citation type="submission" date="2018-11" db="EMBL/GenBank/DDBJ databases">
        <authorList>
            <consortium name="Pathogen Informatics"/>
        </authorList>
    </citation>
    <scope>NUCLEOTIDE SEQUENCE [LARGE SCALE GENOMIC DNA]</scope>
</reference>
<feature type="compositionally biased region" description="Acidic residues" evidence="5">
    <location>
        <begin position="181"/>
        <end position="205"/>
    </location>
</feature>
<dbReference type="PANTHER" id="PTHR18934">
    <property type="entry name" value="ATP-DEPENDENT RNA HELICASE"/>
    <property type="match status" value="1"/>
</dbReference>
<dbReference type="Proteomes" id="UP000281553">
    <property type="component" value="Unassembled WGS sequence"/>
</dbReference>
<dbReference type="GO" id="GO:0004386">
    <property type="term" value="F:helicase activity"/>
    <property type="evidence" value="ECO:0007669"/>
    <property type="project" value="UniProtKB-KW"/>
</dbReference>
<dbReference type="AlphaFoldDB" id="A0A3P7PT17"/>
<keyword evidence="1" id="KW-0547">Nucleotide-binding</keyword>
<proteinExistence type="predicted"/>
<dbReference type="Gene3D" id="3.40.50.300">
    <property type="entry name" value="P-loop containing nucleotide triphosphate hydrolases"/>
    <property type="match status" value="1"/>
</dbReference>
<dbReference type="SMART" id="SM00490">
    <property type="entry name" value="HELICc"/>
    <property type="match status" value="1"/>
</dbReference>
<name>A0A3P7PT17_DIBLA</name>
<evidence type="ECO:0000256" key="2">
    <source>
        <dbReference type="ARBA" id="ARBA00022801"/>
    </source>
</evidence>
<feature type="compositionally biased region" description="Basic and acidic residues" evidence="5">
    <location>
        <begin position="39"/>
        <end position="52"/>
    </location>
</feature>
<dbReference type="OrthoDB" id="10253254at2759"/>
<evidence type="ECO:0000256" key="5">
    <source>
        <dbReference type="SAM" id="MobiDB-lite"/>
    </source>
</evidence>
<dbReference type="GO" id="GO:0005730">
    <property type="term" value="C:nucleolus"/>
    <property type="evidence" value="ECO:0007669"/>
    <property type="project" value="TreeGrafter"/>
</dbReference>
<feature type="domain" description="Helicase C-terminal" evidence="6">
    <location>
        <begin position="201"/>
        <end position="283"/>
    </location>
</feature>
<protein>
    <recommendedName>
        <fullName evidence="6">Helicase C-terminal domain-containing protein</fullName>
    </recommendedName>
</protein>
<dbReference type="Pfam" id="PF00271">
    <property type="entry name" value="Helicase_C"/>
    <property type="match status" value="1"/>
</dbReference>
<dbReference type="PANTHER" id="PTHR18934:SF99">
    <property type="entry name" value="ATP-DEPENDENT RNA HELICASE DHX37-RELATED"/>
    <property type="match status" value="1"/>
</dbReference>
<feature type="compositionally biased region" description="Basic and acidic residues" evidence="5">
    <location>
        <begin position="76"/>
        <end position="88"/>
    </location>
</feature>
<feature type="region of interest" description="Disordered" evidence="5">
    <location>
        <begin position="172"/>
        <end position="205"/>
    </location>
</feature>
<dbReference type="SUPFAM" id="SSF52540">
    <property type="entry name" value="P-loop containing nucleoside triphosphate hydrolases"/>
    <property type="match status" value="1"/>
</dbReference>
<accession>A0A3P7PT17</accession>